<dbReference type="Pfam" id="PF18096">
    <property type="entry name" value="Thump_like"/>
    <property type="match status" value="1"/>
</dbReference>
<dbReference type="InterPro" id="IPR029063">
    <property type="entry name" value="SAM-dependent_MTases_sf"/>
</dbReference>
<evidence type="ECO:0000313" key="3">
    <source>
        <dbReference type="EMBL" id="GAB49306.1"/>
    </source>
</evidence>
<dbReference type="InterPro" id="IPR041497">
    <property type="entry name" value="Thump-like"/>
</dbReference>
<dbReference type="AlphaFoldDB" id="H5UU98"/>
<reference evidence="3 4" key="1">
    <citation type="submission" date="2012-02" db="EMBL/GenBank/DDBJ databases">
        <title>Whole genome shotgun sequence of Mobilicoccus pelagius NBRC 104925.</title>
        <authorList>
            <person name="Yoshida Y."/>
            <person name="Hosoyama A."/>
            <person name="Tsuchikane K."/>
            <person name="Katsumata H."/>
            <person name="Yamazaki S."/>
            <person name="Fujita N."/>
        </authorList>
    </citation>
    <scope>NUCLEOTIDE SEQUENCE [LARGE SCALE GENOMIC DNA]</scope>
    <source>
        <strain evidence="3 4">NBRC 104925</strain>
    </source>
</reference>
<dbReference type="EMBL" id="BAFE01000076">
    <property type="protein sequence ID" value="GAB49306.1"/>
    <property type="molecule type" value="Genomic_DNA"/>
</dbReference>
<evidence type="ECO:0000313" key="4">
    <source>
        <dbReference type="Proteomes" id="UP000004367"/>
    </source>
</evidence>
<proteinExistence type="predicted"/>
<comment type="caution">
    <text evidence="3">The sequence shown here is derived from an EMBL/GenBank/DDBJ whole genome shotgun (WGS) entry which is preliminary data.</text>
</comment>
<organism evidence="3 4">
    <name type="scientific">Mobilicoccus pelagius NBRC 104925</name>
    <dbReference type="NCBI Taxonomy" id="1089455"/>
    <lineage>
        <taxon>Bacteria</taxon>
        <taxon>Bacillati</taxon>
        <taxon>Actinomycetota</taxon>
        <taxon>Actinomycetes</taxon>
        <taxon>Micrococcales</taxon>
        <taxon>Dermatophilaceae</taxon>
        <taxon>Mobilicoccus</taxon>
    </lineage>
</organism>
<dbReference type="eggNOG" id="COG2265">
    <property type="taxonomic scope" value="Bacteria"/>
</dbReference>
<name>H5UU98_9MICO</name>
<accession>H5UU98</accession>
<dbReference type="RefSeq" id="WP_009760576.1">
    <property type="nucleotide sequence ID" value="NZ_BAFE01000076.1"/>
</dbReference>
<gene>
    <name evidence="3" type="ORF">MOPEL_099_01060</name>
</gene>
<feature type="region of interest" description="Disordered" evidence="1">
    <location>
        <begin position="149"/>
        <end position="179"/>
    </location>
</feature>
<feature type="domain" description="THUMP-like" evidence="2">
    <location>
        <begin position="332"/>
        <end position="404"/>
    </location>
</feature>
<dbReference type="Gene3D" id="3.40.50.150">
    <property type="entry name" value="Vaccinia Virus protein VP39"/>
    <property type="match status" value="1"/>
</dbReference>
<keyword evidence="4" id="KW-1185">Reference proteome</keyword>
<dbReference type="STRING" id="1089455.MOPEL_099_01060"/>
<protein>
    <recommendedName>
        <fullName evidence="2">THUMP-like domain-containing protein</fullName>
    </recommendedName>
</protein>
<evidence type="ECO:0000259" key="2">
    <source>
        <dbReference type="Pfam" id="PF18096"/>
    </source>
</evidence>
<dbReference type="OrthoDB" id="9810570at2"/>
<dbReference type="Proteomes" id="UP000004367">
    <property type="component" value="Unassembled WGS sequence"/>
</dbReference>
<sequence>MDADTARLLVEDGLDVLAGLPPYDPAEDLALGTRLRAEGLDATLVAAVLTQAELRAQGRAKFGDDAARMLLTRDGLEQATRREVADHHGARFAAAGVPRVHDLGCGLGADALGLVRAGVSAYAIDVDESTALLADHNLRTLDRGTGSRARWGRAEGADPAPEDGVWFDPARRIPGRTDASGRTRRTFRLEDMTPPWELVVDTAARVPATGVKLSPAFPAHELPAGSQAEWVSHDGDLVECAVWWGPLVDRAGRTATLLGTGSAPVVVTEADAADATPAGSVALTPGSVLHEPDLAVLQAGLVGALTRAVDGAEIASGMGYVVSDSDTCVPYARRHRVVEVLPANVKAVKAWLRREGITGLTIKRRGGRLDPDDLRRRLGVSRRGGDQATLLLTVGPDGPVALVLDALT</sequence>
<dbReference type="SUPFAM" id="SSF53335">
    <property type="entry name" value="S-adenosyl-L-methionine-dependent methyltransferases"/>
    <property type="match status" value="1"/>
</dbReference>
<evidence type="ECO:0000256" key="1">
    <source>
        <dbReference type="SAM" id="MobiDB-lite"/>
    </source>
</evidence>